<evidence type="ECO:0000259" key="1">
    <source>
        <dbReference type="Pfam" id="PF13358"/>
    </source>
</evidence>
<dbReference type="Pfam" id="PF13358">
    <property type="entry name" value="DDE_3"/>
    <property type="match status" value="1"/>
</dbReference>
<dbReference type="InterPro" id="IPR038717">
    <property type="entry name" value="Tc1-like_DDE_dom"/>
</dbReference>
<dbReference type="AlphaFoldDB" id="A0AA88YLF6"/>
<dbReference type="Gene3D" id="3.30.420.10">
    <property type="entry name" value="Ribonuclease H-like superfamily/Ribonuclease H"/>
    <property type="match status" value="1"/>
</dbReference>
<dbReference type="PANTHER" id="PTHR46564">
    <property type="entry name" value="TRANSPOSASE"/>
    <property type="match status" value="1"/>
</dbReference>
<proteinExistence type="predicted"/>
<sequence length="357" mass="40103">MATRMNVRGRPYTNGKAISDDLRELIVSALIENGADKETGKVPRGIFTKVSMQFKVSNSSATNIWKKNCEDGSVSRRPGGVKPRKLSDGDIGLIQTIVGTTPSISYKKNSEELEKYSATGRVQEQLTGKAVRKYLPSGENTRKIITRQNRNRYTDGNMAYTQWYLNYIQQKNVRKLKFFDESGFKITDANKRYGHSPIGEKCIEIGKYVATPNLTLNFMVSLDGVSYYNFVEGAADTDNFVEFFYEAAESYTSIGMPVLEPGDVVLLDNCPTHKHEGERRAKDFLGRMGIEIVFLPVYSPDLNPAEMCFSKIKTLLKDESYQNLVPANLKVAIGMAISEISVSNVKGYYRCTEYLQV</sequence>
<dbReference type="SUPFAM" id="SSF46689">
    <property type="entry name" value="Homeodomain-like"/>
    <property type="match status" value="1"/>
</dbReference>
<dbReference type="InterPro" id="IPR036397">
    <property type="entry name" value="RNaseH_sf"/>
</dbReference>
<dbReference type="Proteomes" id="UP001186944">
    <property type="component" value="Unassembled WGS sequence"/>
</dbReference>
<evidence type="ECO:0000313" key="2">
    <source>
        <dbReference type="EMBL" id="KAK3107279.1"/>
    </source>
</evidence>
<evidence type="ECO:0000313" key="3">
    <source>
        <dbReference type="Proteomes" id="UP001186944"/>
    </source>
</evidence>
<dbReference type="GO" id="GO:0003676">
    <property type="term" value="F:nucleic acid binding"/>
    <property type="evidence" value="ECO:0007669"/>
    <property type="project" value="InterPro"/>
</dbReference>
<accession>A0AA88YLF6</accession>
<reference evidence="2" key="1">
    <citation type="submission" date="2019-08" db="EMBL/GenBank/DDBJ databases">
        <title>The improved chromosome-level genome for the pearl oyster Pinctada fucata martensii using PacBio sequencing and Hi-C.</title>
        <authorList>
            <person name="Zheng Z."/>
        </authorList>
    </citation>
    <scope>NUCLEOTIDE SEQUENCE</scope>
    <source>
        <strain evidence="2">ZZ-2019</strain>
        <tissue evidence="2">Adductor muscle</tissue>
    </source>
</reference>
<dbReference type="InterPro" id="IPR009057">
    <property type="entry name" value="Homeodomain-like_sf"/>
</dbReference>
<gene>
    <name evidence="2" type="ORF">FSP39_010996</name>
</gene>
<dbReference type="InterPro" id="IPR047655">
    <property type="entry name" value="Transpos_IS630-like"/>
</dbReference>
<feature type="domain" description="Tc1-like transposase DDE" evidence="1">
    <location>
        <begin position="176"/>
        <end position="322"/>
    </location>
</feature>
<organism evidence="2 3">
    <name type="scientific">Pinctada imbricata</name>
    <name type="common">Atlantic pearl-oyster</name>
    <name type="synonym">Pinctada martensii</name>
    <dbReference type="NCBI Taxonomy" id="66713"/>
    <lineage>
        <taxon>Eukaryota</taxon>
        <taxon>Metazoa</taxon>
        <taxon>Spiralia</taxon>
        <taxon>Lophotrochozoa</taxon>
        <taxon>Mollusca</taxon>
        <taxon>Bivalvia</taxon>
        <taxon>Autobranchia</taxon>
        <taxon>Pteriomorphia</taxon>
        <taxon>Pterioida</taxon>
        <taxon>Pterioidea</taxon>
        <taxon>Pteriidae</taxon>
        <taxon>Pinctada</taxon>
    </lineage>
</organism>
<dbReference type="EMBL" id="VSWD01000002">
    <property type="protein sequence ID" value="KAK3107279.1"/>
    <property type="molecule type" value="Genomic_DNA"/>
</dbReference>
<protein>
    <recommendedName>
        <fullName evidence="1">Tc1-like transposase DDE domain-containing protein</fullName>
    </recommendedName>
</protein>
<keyword evidence="3" id="KW-1185">Reference proteome</keyword>
<dbReference type="NCBIfam" id="NF033545">
    <property type="entry name" value="transpos_IS630"/>
    <property type="match status" value="1"/>
</dbReference>
<dbReference type="PANTHER" id="PTHR46564:SF1">
    <property type="entry name" value="TRANSPOSASE"/>
    <property type="match status" value="1"/>
</dbReference>
<comment type="caution">
    <text evidence="2">The sequence shown here is derived from an EMBL/GenBank/DDBJ whole genome shotgun (WGS) entry which is preliminary data.</text>
</comment>
<name>A0AA88YLF6_PINIB</name>